<keyword evidence="1" id="KW-0808">Transferase</keyword>
<dbReference type="GO" id="GO:0016757">
    <property type="term" value="F:glycosyltransferase activity"/>
    <property type="evidence" value="ECO:0007669"/>
    <property type="project" value="UniProtKB-KW"/>
</dbReference>
<organism evidence="1">
    <name type="scientific">Arundo donax</name>
    <name type="common">Giant reed</name>
    <name type="synonym">Donax arundinaceus</name>
    <dbReference type="NCBI Taxonomy" id="35708"/>
    <lineage>
        <taxon>Eukaryota</taxon>
        <taxon>Viridiplantae</taxon>
        <taxon>Streptophyta</taxon>
        <taxon>Embryophyta</taxon>
        <taxon>Tracheophyta</taxon>
        <taxon>Spermatophyta</taxon>
        <taxon>Magnoliopsida</taxon>
        <taxon>Liliopsida</taxon>
        <taxon>Poales</taxon>
        <taxon>Poaceae</taxon>
        <taxon>PACMAD clade</taxon>
        <taxon>Arundinoideae</taxon>
        <taxon>Arundineae</taxon>
        <taxon>Arundo</taxon>
    </lineage>
</organism>
<dbReference type="AlphaFoldDB" id="A0A0A8XN66"/>
<name>A0A0A8XN66_ARUDO</name>
<accession>A0A0A8XN66</accession>
<reference evidence="1" key="1">
    <citation type="submission" date="2014-09" db="EMBL/GenBank/DDBJ databases">
        <authorList>
            <person name="Magalhaes I.L.F."/>
            <person name="Oliveira U."/>
            <person name="Santos F.R."/>
            <person name="Vidigal T.H.D.A."/>
            <person name="Brescovit A.D."/>
            <person name="Santos A.J."/>
        </authorList>
    </citation>
    <scope>NUCLEOTIDE SEQUENCE</scope>
    <source>
        <tissue evidence="1">Shoot tissue taken approximately 20 cm above the soil surface</tissue>
    </source>
</reference>
<sequence length="55" mass="6257">MENVRLWEAHRIKPRINGRKPFAIFSKIDCSDEYLSWKKSGKLSITAAAATHING</sequence>
<reference evidence="1" key="2">
    <citation type="journal article" date="2015" name="Data Brief">
        <title>Shoot transcriptome of the giant reed, Arundo donax.</title>
        <authorList>
            <person name="Barrero R.A."/>
            <person name="Guerrero F.D."/>
            <person name="Moolhuijzen P."/>
            <person name="Goolsby J.A."/>
            <person name="Tidwell J."/>
            <person name="Bellgard S.E."/>
            <person name="Bellgard M.I."/>
        </authorList>
    </citation>
    <scope>NUCLEOTIDE SEQUENCE</scope>
    <source>
        <tissue evidence="1">Shoot tissue taken approximately 20 cm above the soil surface</tissue>
    </source>
</reference>
<dbReference type="EMBL" id="GBRH01283176">
    <property type="protein sequence ID" value="JAD14719.1"/>
    <property type="molecule type" value="Transcribed_RNA"/>
</dbReference>
<evidence type="ECO:0000313" key="1">
    <source>
        <dbReference type="EMBL" id="JAD14719.1"/>
    </source>
</evidence>
<keyword evidence="1" id="KW-0328">Glycosyltransferase</keyword>
<proteinExistence type="predicted"/>
<protein>
    <submittedName>
        <fullName evidence="1">Alpha-1,2-mannosyltransferase ALG9</fullName>
    </submittedName>
</protein>